<dbReference type="EMBL" id="JAUEPU010000016">
    <property type="protein sequence ID" value="KAK0496050.1"/>
    <property type="molecule type" value="Genomic_DNA"/>
</dbReference>
<dbReference type="InterPro" id="IPR016162">
    <property type="entry name" value="Ald_DH_N"/>
</dbReference>
<dbReference type="InterPro" id="IPR012394">
    <property type="entry name" value="Aldehyde_DH_NAD(P)"/>
</dbReference>
<evidence type="ECO:0000256" key="3">
    <source>
        <dbReference type="PIRNR" id="PIRNR036492"/>
    </source>
</evidence>
<dbReference type="PIRSF" id="PIRSF036492">
    <property type="entry name" value="ALDH"/>
    <property type="match status" value="1"/>
</dbReference>
<dbReference type="Gene3D" id="3.40.309.10">
    <property type="entry name" value="Aldehyde Dehydrogenase, Chain A, domain 2"/>
    <property type="match status" value="1"/>
</dbReference>
<dbReference type="Proteomes" id="UP001175228">
    <property type="component" value="Unassembled WGS sequence"/>
</dbReference>
<sequence>MSKLNYTPLDEIDKANYFPTTIHAELSDTFKSGKVQAIAYRKYVLLQLGYLLKDNVARFEDAMMADLGKPKVEVTFTEIGPSISEIKEAYSNVEKWSKPEKPAFSMNYTPMRRVIYKQGKGVVLIISPFNYPVNMSFGPIASAIAAGNTVVFKPSEQTPATSSLFAELFPKYVDPSVMRVVNGGVAETSKLLEHPWGHILFTGSGRVGRIIASAAGKTLTPLGGKSPVFIDPKCDLPLTARRLLWGKIVNAGQSCVAPDYILVPKDFQEKFIEALKATNDTFYPTPEAEANSVGRLVTPQAYNRLSSLLKSTKGTIAFGGKLDEATKYIQPTIVRDVSFDDPLMTKSLVMSLLRLIIDTLRREIFGPILPIVPVDNIDEAIKFVNAHDHPLALYVFTQDSELKTKIINSTQSGAVCMNETMTHVAAEGLPFGGVGPSGSGHHNGKFGFDTFTHTRASLDPPGWLDMILSSRYPPYTDKKLNALSWLFPSLPARPTGPPTSKEGRSYTKWFLFAIATVFAGLLTKKKISA</sequence>
<dbReference type="CDD" id="cd07135">
    <property type="entry name" value="ALDH_F14-YMR110C"/>
    <property type="match status" value="1"/>
</dbReference>
<comment type="caution">
    <text evidence="5">The sequence shown here is derived from an EMBL/GenBank/DDBJ whole genome shotgun (WGS) entry which is preliminary data.</text>
</comment>
<dbReference type="Gene3D" id="3.40.605.10">
    <property type="entry name" value="Aldehyde Dehydrogenase, Chain A, domain 1"/>
    <property type="match status" value="1"/>
</dbReference>
<dbReference type="GO" id="GO:0004029">
    <property type="term" value="F:aldehyde dehydrogenase (NAD+) activity"/>
    <property type="evidence" value="ECO:0007669"/>
    <property type="project" value="TreeGrafter"/>
</dbReference>
<reference evidence="5" key="1">
    <citation type="submission" date="2023-06" db="EMBL/GenBank/DDBJ databases">
        <authorList>
            <consortium name="Lawrence Berkeley National Laboratory"/>
            <person name="Ahrendt S."/>
            <person name="Sahu N."/>
            <person name="Indic B."/>
            <person name="Wong-Bajracharya J."/>
            <person name="Merenyi Z."/>
            <person name="Ke H.-M."/>
            <person name="Monk M."/>
            <person name="Kocsube S."/>
            <person name="Drula E."/>
            <person name="Lipzen A."/>
            <person name="Balint B."/>
            <person name="Henrissat B."/>
            <person name="Andreopoulos B."/>
            <person name="Martin F.M."/>
            <person name="Harder C.B."/>
            <person name="Rigling D."/>
            <person name="Ford K.L."/>
            <person name="Foster G.D."/>
            <person name="Pangilinan J."/>
            <person name="Papanicolaou A."/>
            <person name="Barry K."/>
            <person name="LaButti K."/>
            <person name="Viragh M."/>
            <person name="Koriabine M."/>
            <person name="Yan M."/>
            <person name="Riley R."/>
            <person name="Champramary S."/>
            <person name="Plett K.L."/>
            <person name="Tsai I.J."/>
            <person name="Slot J."/>
            <person name="Sipos G."/>
            <person name="Plett J."/>
            <person name="Nagy L.G."/>
            <person name="Grigoriev I.V."/>
        </authorList>
    </citation>
    <scope>NUCLEOTIDE SEQUENCE</scope>
    <source>
        <strain evidence="5">HWK02</strain>
    </source>
</reference>
<feature type="domain" description="Aldehyde dehydrogenase" evidence="4">
    <location>
        <begin position="36"/>
        <end position="455"/>
    </location>
</feature>
<gene>
    <name evidence="5" type="ORF">EDD18DRAFT_1353671</name>
</gene>
<dbReference type="SUPFAM" id="SSF53720">
    <property type="entry name" value="ALDH-like"/>
    <property type="match status" value="1"/>
</dbReference>
<evidence type="ECO:0000256" key="2">
    <source>
        <dbReference type="ARBA" id="ARBA00023002"/>
    </source>
</evidence>
<accession>A0AA39UWP6</accession>
<proteinExistence type="inferred from homology"/>
<keyword evidence="2 3" id="KW-0560">Oxidoreductase</keyword>
<comment type="similarity">
    <text evidence="1 3">Belongs to the aldehyde dehydrogenase family.</text>
</comment>
<dbReference type="PANTHER" id="PTHR43570:SF16">
    <property type="entry name" value="ALDEHYDE DEHYDROGENASE TYPE III, ISOFORM Q"/>
    <property type="match status" value="1"/>
</dbReference>
<evidence type="ECO:0000313" key="5">
    <source>
        <dbReference type="EMBL" id="KAK0496050.1"/>
    </source>
</evidence>
<evidence type="ECO:0000259" key="4">
    <source>
        <dbReference type="Pfam" id="PF00171"/>
    </source>
</evidence>
<evidence type="ECO:0000256" key="1">
    <source>
        <dbReference type="ARBA" id="ARBA00009986"/>
    </source>
</evidence>
<dbReference type="GO" id="GO:0005737">
    <property type="term" value="C:cytoplasm"/>
    <property type="evidence" value="ECO:0007669"/>
    <property type="project" value="TreeGrafter"/>
</dbReference>
<keyword evidence="6" id="KW-1185">Reference proteome</keyword>
<dbReference type="AlphaFoldDB" id="A0AA39UWP6"/>
<dbReference type="PANTHER" id="PTHR43570">
    <property type="entry name" value="ALDEHYDE DEHYDROGENASE"/>
    <property type="match status" value="1"/>
</dbReference>
<evidence type="ECO:0000313" key="6">
    <source>
        <dbReference type="Proteomes" id="UP001175228"/>
    </source>
</evidence>
<dbReference type="InterPro" id="IPR015590">
    <property type="entry name" value="Aldehyde_DH_dom"/>
</dbReference>
<dbReference type="FunFam" id="3.40.309.10:FF:000003">
    <property type="entry name" value="Aldehyde dehydrogenase"/>
    <property type="match status" value="1"/>
</dbReference>
<dbReference type="Pfam" id="PF00171">
    <property type="entry name" value="Aldedh"/>
    <property type="match status" value="1"/>
</dbReference>
<dbReference type="InterPro" id="IPR016163">
    <property type="entry name" value="Ald_DH_C"/>
</dbReference>
<dbReference type="InterPro" id="IPR016161">
    <property type="entry name" value="Ald_DH/histidinol_DH"/>
</dbReference>
<organism evidence="5 6">
    <name type="scientific">Armillaria luteobubalina</name>
    <dbReference type="NCBI Taxonomy" id="153913"/>
    <lineage>
        <taxon>Eukaryota</taxon>
        <taxon>Fungi</taxon>
        <taxon>Dikarya</taxon>
        <taxon>Basidiomycota</taxon>
        <taxon>Agaricomycotina</taxon>
        <taxon>Agaricomycetes</taxon>
        <taxon>Agaricomycetidae</taxon>
        <taxon>Agaricales</taxon>
        <taxon>Marasmiineae</taxon>
        <taxon>Physalacriaceae</taxon>
        <taxon>Armillaria</taxon>
    </lineage>
</organism>
<name>A0AA39UWP6_9AGAR</name>
<dbReference type="GO" id="GO:0006081">
    <property type="term" value="P:aldehyde metabolic process"/>
    <property type="evidence" value="ECO:0007669"/>
    <property type="project" value="InterPro"/>
</dbReference>
<protein>
    <recommendedName>
        <fullName evidence="3">Aldehyde dehydrogenase</fullName>
    </recommendedName>
</protein>